<feature type="region of interest" description="Disordered" evidence="7">
    <location>
        <begin position="42"/>
        <end position="61"/>
    </location>
</feature>
<dbReference type="OrthoDB" id="2190159at2759"/>
<evidence type="ECO:0000256" key="5">
    <source>
        <dbReference type="ARBA" id="ARBA00022824"/>
    </source>
</evidence>
<dbReference type="AlphaFoldDB" id="A0A261Y744"/>
<protein>
    <recommendedName>
        <fullName evidence="4">Ras modification protein ERF4</fullName>
    </recommendedName>
</protein>
<evidence type="ECO:0000313" key="9">
    <source>
        <dbReference type="EMBL" id="OZJ06398.1"/>
    </source>
</evidence>
<comment type="subunit">
    <text evidence="3">Interacts with ERF2.</text>
</comment>
<keyword evidence="6" id="KW-0472">Membrane</keyword>
<dbReference type="Pfam" id="PF10256">
    <property type="entry name" value="Erf4"/>
    <property type="match status" value="1"/>
</dbReference>
<evidence type="ECO:0000256" key="2">
    <source>
        <dbReference type="ARBA" id="ARBA00007732"/>
    </source>
</evidence>
<evidence type="ECO:0000256" key="6">
    <source>
        <dbReference type="ARBA" id="ARBA00023136"/>
    </source>
</evidence>
<reference evidence="9 10" key="1">
    <citation type="journal article" date="2017" name="Mycologia">
        <title>Bifiguratus adelaidae, gen. et sp. nov., a new member of Mucoromycotina in endophytic and soil-dwelling habitats.</title>
        <authorList>
            <person name="Torres-Cruz T.J."/>
            <person name="Billingsley Tobias T.L."/>
            <person name="Almatruk M."/>
            <person name="Hesse C."/>
            <person name="Kuske C.R."/>
            <person name="Desiro A."/>
            <person name="Benucci G.M."/>
            <person name="Bonito G."/>
            <person name="Stajich J.E."/>
            <person name="Dunlap C."/>
            <person name="Arnold A.E."/>
            <person name="Porras-Alfaro A."/>
        </authorList>
    </citation>
    <scope>NUCLEOTIDE SEQUENCE [LARGE SCALE GENOMIC DNA]</scope>
    <source>
        <strain evidence="9 10">AZ0501</strain>
    </source>
</reference>
<comment type="similarity">
    <text evidence="2">Belongs to the ERF4 family.</text>
</comment>
<feature type="domain" description="Golgin subfamily A member 7/ERF4" evidence="8">
    <location>
        <begin position="66"/>
        <end position="178"/>
    </location>
</feature>
<gene>
    <name evidence="9" type="ORF">BZG36_00667</name>
</gene>
<comment type="caution">
    <text evidence="9">The sequence shown here is derived from an EMBL/GenBank/DDBJ whole genome shotgun (WGS) entry which is preliminary data.</text>
</comment>
<dbReference type="InterPro" id="IPR019383">
    <property type="entry name" value="Golgin_A_7/ERF4"/>
</dbReference>
<evidence type="ECO:0000256" key="7">
    <source>
        <dbReference type="SAM" id="MobiDB-lite"/>
    </source>
</evidence>
<evidence type="ECO:0000259" key="8">
    <source>
        <dbReference type="Pfam" id="PF10256"/>
    </source>
</evidence>
<dbReference type="InterPro" id="IPR051371">
    <property type="entry name" value="Ras_palmitoyltransferase"/>
</dbReference>
<dbReference type="Proteomes" id="UP000242875">
    <property type="component" value="Unassembled WGS sequence"/>
</dbReference>
<dbReference type="GO" id="GO:0005789">
    <property type="term" value="C:endoplasmic reticulum membrane"/>
    <property type="evidence" value="ECO:0007669"/>
    <property type="project" value="UniProtKB-SubCell"/>
</dbReference>
<evidence type="ECO:0000256" key="3">
    <source>
        <dbReference type="ARBA" id="ARBA00011396"/>
    </source>
</evidence>
<proteinExistence type="inferred from homology"/>
<feature type="compositionally biased region" description="Polar residues" evidence="7">
    <location>
        <begin position="43"/>
        <end position="59"/>
    </location>
</feature>
<comment type="subcellular location">
    <subcellularLocation>
        <location evidence="1">Endoplasmic reticulum membrane</location>
        <topology evidence="1">Peripheral membrane protein</topology>
    </subcellularLocation>
</comment>
<evidence type="ECO:0000313" key="10">
    <source>
        <dbReference type="Proteomes" id="UP000242875"/>
    </source>
</evidence>
<organism evidence="9 10">
    <name type="scientific">Bifiguratus adelaidae</name>
    <dbReference type="NCBI Taxonomy" id="1938954"/>
    <lineage>
        <taxon>Eukaryota</taxon>
        <taxon>Fungi</taxon>
        <taxon>Fungi incertae sedis</taxon>
        <taxon>Mucoromycota</taxon>
        <taxon>Mucoromycotina</taxon>
        <taxon>Endogonomycetes</taxon>
        <taxon>Endogonales</taxon>
        <taxon>Endogonales incertae sedis</taxon>
        <taxon>Bifiguratus</taxon>
    </lineage>
</organism>
<evidence type="ECO:0000256" key="4">
    <source>
        <dbReference type="ARBA" id="ARBA00018463"/>
    </source>
</evidence>
<keyword evidence="10" id="KW-1185">Reference proteome</keyword>
<dbReference type="EMBL" id="MVBO01000004">
    <property type="protein sequence ID" value="OZJ06398.1"/>
    <property type="molecule type" value="Genomic_DNA"/>
</dbReference>
<keyword evidence="5" id="KW-0256">Endoplasmic reticulum</keyword>
<dbReference type="PANTHER" id="PTHR13254">
    <property type="entry name" value="GOLGI AUTOANTIGEN, GOLGIN SUBFAMILY A, 7"/>
    <property type="match status" value="1"/>
</dbReference>
<evidence type="ECO:0000256" key="1">
    <source>
        <dbReference type="ARBA" id="ARBA00004406"/>
    </source>
</evidence>
<accession>A0A261Y744</accession>
<sequence>MDENPNPLEFEDVPLVGIHAVKASRVMDTYSDAENTRGLANLSGISNTQNEGPSLNQPSKLPPKLIRIQRDYSRGDGITRYVDDIPYSLRGKVSIDDFRATIRQLNVLFEEAQSLSSTWLDNVLEILTIYLWTAFVKTRAQKAMDKVYAYIAEQNKKVYHPAGLHISDPATCAFLYLEIEVL</sequence>
<dbReference type="PANTHER" id="PTHR13254:SF0">
    <property type="entry name" value="GOLGIN SUBFAMILY A MEMBER 7_ERF4 DOMAIN-CONTAINING PROTEIN"/>
    <property type="match status" value="1"/>
</dbReference>
<dbReference type="GO" id="GO:0031211">
    <property type="term" value="C:endoplasmic reticulum palmitoyltransferase complex"/>
    <property type="evidence" value="ECO:0007669"/>
    <property type="project" value="TreeGrafter"/>
</dbReference>
<dbReference type="GO" id="GO:0006612">
    <property type="term" value="P:protein targeting to membrane"/>
    <property type="evidence" value="ECO:0007669"/>
    <property type="project" value="TreeGrafter"/>
</dbReference>
<name>A0A261Y744_9FUNG</name>